<evidence type="ECO:0000313" key="4">
    <source>
        <dbReference type="Proteomes" id="UP001501204"/>
    </source>
</evidence>
<keyword evidence="2" id="KW-0812">Transmembrane</keyword>
<keyword evidence="4" id="KW-1185">Reference proteome</keyword>
<protein>
    <recommendedName>
        <fullName evidence="5">Integral membrane protein</fullName>
    </recommendedName>
</protein>
<gene>
    <name evidence="3" type="ORF">GCM10009767_07190</name>
</gene>
<feature type="transmembrane region" description="Helical" evidence="2">
    <location>
        <begin position="144"/>
        <end position="165"/>
    </location>
</feature>
<evidence type="ECO:0000256" key="2">
    <source>
        <dbReference type="SAM" id="Phobius"/>
    </source>
</evidence>
<feature type="transmembrane region" description="Helical" evidence="2">
    <location>
        <begin position="41"/>
        <end position="61"/>
    </location>
</feature>
<proteinExistence type="predicted"/>
<feature type="region of interest" description="Disordered" evidence="1">
    <location>
        <begin position="71"/>
        <end position="98"/>
    </location>
</feature>
<accession>A0ABP4WEA6</accession>
<keyword evidence="2" id="KW-0472">Membrane</keyword>
<dbReference type="Proteomes" id="UP001501204">
    <property type="component" value="Unassembled WGS sequence"/>
</dbReference>
<reference evidence="4" key="1">
    <citation type="journal article" date="2019" name="Int. J. Syst. Evol. Microbiol.">
        <title>The Global Catalogue of Microorganisms (GCM) 10K type strain sequencing project: providing services to taxonomists for standard genome sequencing and annotation.</title>
        <authorList>
            <consortium name="The Broad Institute Genomics Platform"/>
            <consortium name="The Broad Institute Genome Sequencing Center for Infectious Disease"/>
            <person name="Wu L."/>
            <person name="Ma J."/>
        </authorList>
    </citation>
    <scope>NUCLEOTIDE SEQUENCE [LARGE SCALE GENOMIC DNA]</scope>
    <source>
        <strain evidence="4">JCM 14735</strain>
    </source>
</reference>
<keyword evidence="2" id="KW-1133">Transmembrane helix</keyword>
<feature type="transmembrane region" description="Helical" evidence="2">
    <location>
        <begin position="172"/>
        <end position="196"/>
    </location>
</feature>
<dbReference type="EMBL" id="BAAAOA010000009">
    <property type="protein sequence ID" value="GAA1750861.1"/>
    <property type="molecule type" value="Genomic_DNA"/>
</dbReference>
<evidence type="ECO:0000256" key="1">
    <source>
        <dbReference type="SAM" id="MobiDB-lite"/>
    </source>
</evidence>
<name>A0ABP4WEA6_9MICC</name>
<feature type="transmembrane region" description="Helical" evidence="2">
    <location>
        <begin position="216"/>
        <end position="238"/>
    </location>
</feature>
<sequence>MLVPVLAGLFGGLTFLGQLFEESGRQGIVVYLTLSFAPALGAAIQGALMGAGIAVLVYAVVERGEAAKAAKGAATGSPEPAAEELPRWTPAKLPPPRPERDLTVGELAWATIALSFAFAAPFLLSRPLFSEGPLAGEPLLDPEVWIPWVPLYLLLIAMSWGWMLVRFFRRRWSWALFAVYTVLDLAMAALLITALYTESVANPVFRERGWVGDELAQIGTGLVVLFTVWDLVASFIACRRSLARRG</sequence>
<evidence type="ECO:0008006" key="5">
    <source>
        <dbReference type="Google" id="ProtNLM"/>
    </source>
</evidence>
<feature type="transmembrane region" description="Helical" evidence="2">
    <location>
        <begin position="107"/>
        <end position="124"/>
    </location>
</feature>
<dbReference type="RefSeq" id="WP_344119891.1">
    <property type="nucleotide sequence ID" value="NZ_BAAAOA010000009.1"/>
</dbReference>
<organism evidence="3 4">
    <name type="scientific">Kocuria aegyptia</name>
    <dbReference type="NCBI Taxonomy" id="330943"/>
    <lineage>
        <taxon>Bacteria</taxon>
        <taxon>Bacillati</taxon>
        <taxon>Actinomycetota</taxon>
        <taxon>Actinomycetes</taxon>
        <taxon>Micrococcales</taxon>
        <taxon>Micrococcaceae</taxon>
        <taxon>Kocuria</taxon>
    </lineage>
</organism>
<evidence type="ECO:0000313" key="3">
    <source>
        <dbReference type="EMBL" id="GAA1750861.1"/>
    </source>
</evidence>
<comment type="caution">
    <text evidence="3">The sequence shown here is derived from an EMBL/GenBank/DDBJ whole genome shotgun (WGS) entry which is preliminary data.</text>
</comment>